<dbReference type="InterPro" id="IPR036188">
    <property type="entry name" value="FAD/NAD-bd_sf"/>
</dbReference>
<evidence type="ECO:0000256" key="3">
    <source>
        <dbReference type="ARBA" id="ARBA00022827"/>
    </source>
</evidence>
<dbReference type="SUPFAM" id="SSF56425">
    <property type="entry name" value="Succinate dehydrogenase/fumarate reductase flavoprotein, catalytic domain"/>
    <property type="match status" value="1"/>
</dbReference>
<organism evidence="6 7">
    <name type="scientific">Aspergillus nanangensis</name>
    <dbReference type="NCBI Taxonomy" id="2582783"/>
    <lineage>
        <taxon>Eukaryota</taxon>
        <taxon>Fungi</taxon>
        <taxon>Dikarya</taxon>
        <taxon>Ascomycota</taxon>
        <taxon>Pezizomycotina</taxon>
        <taxon>Eurotiomycetes</taxon>
        <taxon>Eurotiomycetidae</taxon>
        <taxon>Eurotiales</taxon>
        <taxon>Aspergillaceae</taxon>
        <taxon>Aspergillus</taxon>
        <taxon>Aspergillus subgen. Circumdati</taxon>
    </lineage>
</organism>
<feature type="domain" description="FAD-dependent oxidoreductase 2 FAD-binding" evidence="5">
    <location>
        <begin position="13"/>
        <end position="436"/>
    </location>
</feature>
<dbReference type="PANTHER" id="PTHR43400">
    <property type="entry name" value="FUMARATE REDUCTASE"/>
    <property type="match status" value="1"/>
</dbReference>
<dbReference type="GO" id="GO:0008202">
    <property type="term" value="P:steroid metabolic process"/>
    <property type="evidence" value="ECO:0007669"/>
    <property type="project" value="UniProtKB-ARBA"/>
</dbReference>
<reference evidence="6" key="2">
    <citation type="submission" date="2020-02" db="EMBL/GenBank/DDBJ databases">
        <authorList>
            <person name="Gilchrist C.L.M."/>
            <person name="Chooi Y.-H."/>
        </authorList>
    </citation>
    <scope>NUCLEOTIDE SEQUENCE</scope>
    <source>
        <strain evidence="6">MST-FP2251</strain>
    </source>
</reference>
<evidence type="ECO:0000256" key="2">
    <source>
        <dbReference type="ARBA" id="ARBA00022630"/>
    </source>
</evidence>
<keyword evidence="4" id="KW-0560">Oxidoreductase</keyword>
<dbReference type="SUPFAM" id="SSF51905">
    <property type="entry name" value="FAD/NAD(P)-binding domain"/>
    <property type="match status" value="1"/>
</dbReference>
<protein>
    <recommendedName>
        <fullName evidence="5">FAD-dependent oxidoreductase 2 FAD-binding domain-containing protein</fullName>
    </recommendedName>
</protein>
<evidence type="ECO:0000313" key="6">
    <source>
        <dbReference type="EMBL" id="KAF9885365.1"/>
    </source>
</evidence>
<dbReference type="InterPro" id="IPR027477">
    <property type="entry name" value="Succ_DH/fumarate_Rdtase_cat_sf"/>
</dbReference>
<comment type="cofactor">
    <cofactor evidence="1">
        <name>FAD</name>
        <dbReference type="ChEBI" id="CHEBI:57692"/>
    </cofactor>
</comment>
<accession>A0AAD4CF45</accession>
<gene>
    <name evidence="6" type="ORF">FE257_012982</name>
</gene>
<proteinExistence type="predicted"/>
<evidence type="ECO:0000256" key="1">
    <source>
        <dbReference type="ARBA" id="ARBA00001974"/>
    </source>
</evidence>
<reference evidence="6" key="1">
    <citation type="journal article" date="2019" name="Beilstein J. Org. Chem.">
        <title>Nanangenines: drimane sesquiterpenoids as the dominant metabolite cohort of a novel Australian fungus, Aspergillus nanangensis.</title>
        <authorList>
            <person name="Lacey H.J."/>
            <person name="Gilchrist C.L.M."/>
            <person name="Crombie A."/>
            <person name="Kalaitzis J.A."/>
            <person name="Vuong D."/>
            <person name="Rutledge P.J."/>
            <person name="Turner P."/>
            <person name="Pitt J.I."/>
            <person name="Lacey E."/>
            <person name="Chooi Y.H."/>
            <person name="Piggott A.M."/>
        </authorList>
    </citation>
    <scope>NUCLEOTIDE SEQUENCE</scope>
    <source>
        <strain evidence="6">MST-FP2251</strain>
    </source>
</reference>
<dbReference type="AlphaFoldDB" id="A0AAD4CF45"/>
<dbReference type="Gene3D" id="3.90.700.10">
    <property type="entry name" value="Succinate dehydrogenase/fumarate reductase flavoprotein, catalytic domain"/>
    <property type="match status" value="1"/>
</dbReference>
<evidence type="ECO:0000313" key="7">
    <source>
        <dbReference type="Proteomes" id="UP001194746"/>
    </source>
</evidence>
<keyword evidence="7" id="KW-1185">Reference proteome</keyword>
<keyword evidence="2" id="KW-0285">Flavoprotein</keyword>
<dbReference type="GO" id="GO:0016491">
    <property type="term" value="F:oxidoreductase activity"/>
    <property type="evidence" value="ECO:0007669"/>
    <property type="project" value="UniProtKB-KW"/>
</dbReference>
<dbReference type="PRINTS" id="PR00411">
    <property type="entry name" value="PNDRDTASEI"/>
</dbReference>
<dbReference type="EMBL" id="VCAU01000097">
    <property type="protein sequence ID" value="KAF9885365.1"/>
    <property type="molecule type" value="Genomic_DNA"/>
</dbReference>
<dbReference type="Pfam" id="PF00890">
    <property type="entry name" value="FAD_binding_2"/>
    <property type="match status" value="1"/>
</dbReference>
<dbReference type="PRINTS" id="PR00368">
    <property type="entry name" value="FADPNR"/>
</dbReference>
<dbReference type="PANTHER" id="PTHR43400:SF10">
    <property type="entry name" value="3-OXOSTEROID 1-DEHYDROGENASE"/>
    <property type="match status" value="1"/>
</dbReference>
<evidence type="ECO:0000256" key="4">
    <source>
        <dbReference type="ARBA" id="ARBA00023002"/>
    </source>
</evidence>
<comment type="caution">
    <text evidence="6">The sequence shown here is derived from an EMBL/GenBank/DDBJ whole genome shotgun (WGS) entry which is preliminary data.</text>
</comment>
<name>A0AAD4CF45_ASPNN</name>
<dbReference type="Proteomes" id="UP001194746">
    <property type="component" value="Unassembled WGS sequence"/>
</dbReference>
<sequence>MYLQSDGGDVYTDVVVVGTGPGGLAATASAVESGAQVVVIEAHDNIGGNGLLSTGWVAFVNSGLQRSVGIQDSPELFMKDCEKLLETTGKLYGLHWDRELTKLYAEESHKMYDILTSRGVRFPRLIKRPLQTSVDRLAAVEDTTMFPAAFEPEFSGPNVKTYLRCTGERIIMTGPTASGIRVQPRDGGSPFNVWASKGIVLATGGYGANPALRRHFQVDPKDVSIFSGLGTCRGDGQLMGQAIGGDLVNMTMMPPIVRVASHLTEEAIAVNADGNRFHDEAGPYYDRVYALEKQRGEIGHYIFDSATFEAKKKYVLPMGGALVKANTLSELAAKLGVPGRAIQNSVKQWNDFLASGDLKDPKTGRVQFTPDRKAITQGPFYSKPMMVGVSLTCGGFVTTKSMQVVDVWGKPILGLFAAGDCAGGMTPTAEMGGTHLGAGFVFGWIAGKAIVTGELLAPHTKGTFGQEQPRSSANAGVGIPIVNVPAAHMKVKL</sequence>
<dbReference type="InterPro" id="IPR050315">
    <property type="entry name" value="FAD-oxidoreductase_2"/>
</dbReference>
<evidence type="ECO:0000259" key="5">
    <source>
        <dbReference type="Pfam" id="PF00890"/>
    </source>
</evidence>
<keyword evidence="3" id="KW-0274">FAD</keyword>
<dbReference type="Gene3D" id="3.50.50.60">
    <property type="entry name" value="FAD/NAD(P)-binding domain"/>
    <property type="match status" value="1"/>
</dbReference>
<dbReference type="InterPro" id="IPR003953">
    <property type="entry name" value="FAD-dep_OxRdtase_2_FAD-bd"/>
</dbReference>